<name>A0A157ZUJ8_9BURK</name>
<dbReference type="GO" id="GO:0005829">
    <property type="term" value="C:cytosol"/>
    <property type="evidence" value="ECO:0007669"/>
    <property type="project" value="TreeGrafter"/>
</dbReference>
<gene>
    <name evidence="7" type="ORF">AWB82_01197</name>
</gene>
<dbReference type="STRING" id="1777143.AWB82_01197"/>
<evidence type="ECO:0000256" key="2">
    <source>
        <dbReference type="ARBA" id="ARBA00010740"/>
    </source>
</evidence>
<dbReference type="InterPro" id="IPR039255">
    <property type="entry name" value="YceD_bac"/>
</dbReference>
<dbReference type="Proteomes" id="UP000054596">
    <property type="component" value="Unassembled WGS sequence"/>
</dbReference>
<proteinExistence type="inferred from homology"/>
<evidence type="ECO:0000256" key="6">
    <source>
        <dbReference type="SAM" id="MobiDB-lite"/>
    </source>
</evidence>
<sequence length="207" mass="22822">MTQNPGKPVSPADPRALDIYEFATSGRQAAGALRVSQMPRMLAEVPADVPERDTAFTWQGEGSTQPELQDNGTDAPQPYLRLAVHGSAWLTCQRCLQPYSQHLDVDATYRIVATDEEADEFPLDDDEVEVIVGSRQFDLVDLIEEELLLSLPLVPKHNVCPETHESLLPDAVDDESDESGATDEDEKPNPFAVLEKLKQGGSDDKKH</sequence>
<dbReference type="InterPro" id="IPR003772">
    <property type="entry name" value="YceD"/>
</dbReference>
<comment type="function">
    <text evidence="1">Plays a role in synthesis, processing and/or stability of 23S rRNA.</text>
</comment>
<dbReference type="EMBL" id="FCOJ02000006">
    <property type="protein sequence ID" value="SAK48597.1"/>
    <property type="molecule type" value="Genomic_DNA"/>
</dbReference>
<dbReference type="PANTHER" id="PTHR38099:SF1">
    <property type="entry name" value="LARGE RIBOSOMAL RNA SUBUNIT ACCUMULATION PROTEIN YCED"/>
    <property type="match status" value="1"/>
</dbReference>
<evidence type="ECO:0000256" key="5">
    <source>
        <dbReference type="ARBA" id="ARBA00031841"/>
    </source>
</evidence>
<dbReference type="PANTHER" id="PTHR38099">
    <property type="entry name" value="LARGE RIBOSOMAL RNA SUBUNIT ACCUMULATION PROTEIN YCED"/>
    <property type="match status" value="1"/>
</dbReference>
<reference evidence="7" key="1">
    <citation type="submission" date="2016-01" db="EMBL/GenBank/DDBJ databases">
        <authorList>
            <person name="Peeters C."/>
        </authorList>
    </citation>
    <scope>NUCLEOTIDE SEQUENCE [LARGE SCALE GENOMIC DNA]</scope>
    <source>
        <strain evidence="7">LMG 29325</strain>
    </source>
</reference>
<evidence type="ECO:0000256" key="3">
    <source>
        <dbReference type="ARBA" id="ARBA00015716"/>
    </source>
</evidence>
<evidence type="ECO:0000313" key="8">
    <source>
        <dbReference type="Proteomes" id="UP000054596"/>
    </source>
</evidence>
<comment type="similarity">
    <text evidence="2">Belongs to the DUF177 domain family.</text>
</comment>
<dbReference type="OrthoDB" id="5297600at2"/>
<accession>A0A157ZUJ8</accession>
<dbReference type="RefSeq" id="WP_086966227.1">
    <property type="nucleotide sequence ID" value="NZ_FCOJ02000006.1"/>
</dbReference>
<dbReference type="GO" id="GO:0042254">
    <property type="term" value="P:ribosome biogenesis"/>
    <property type="evidence" value="ECO:0007669"/>
    <property type="project" value="UniProtKB-KW"/>
</dbReference>
<evidence type="ECO:0000256" key="1">
    <source>
        <dbReference type="ARBA" id="ARBA00002868"/>
    </source>
</evidence>
<dbReference type="AlphaFoldDB" id="A0A157ZUJ8"/>
<evidence type="ECO:0000256" key="4">
    <source>
        <dbReference type="ARBA" id="ARBA00022517"/>
    </source>
</evidence>
<keyword evidence="8" id="KW-1185">Reference proteome</keyword>
<feature type="compositionally biased region" description="Acidic residues" evidence="6">
    <location>
        <begin position="171"/>
        <end position="186"/>
    </location>
</feature>
<comment type="caution">
    <text evidence="7">The sequence shown here is derived from an EMBL/GenBank/DDBJ whole genome shotgun (WGS) entry which is preliminary data.</text>
</comment>
<feature type="region of interest" description="Disordered" evidence="6">
    <location>
        <begin position="165"/>
        <end position="190"/>
    </location>
</feature>
<keyword evidence="4" id="KW-0690">Ribosome biogenesis</keyword>
<protein>
    <recommendedName>
        <fullName evidence="3">Large ribosomal RNA subunit accumulation protein YceD</fullName>
    </recommendedName>
    <alternativeName>
        <fullName evidence="5">23S rRNA accumulation protein YceD</fullName>
    </alternativeName>
</protein>
<dbReference type="Pfam" id="PF02620">
    <property type="entry name" value="YceD"/>
    <property type="match status" value="1"/>
</dbReference>
<organism evidence="7 8">
    <name type="scientific">Caballeronia glebae</name>
    <dbReference type="NCBI Taxonomy" id="1777143"/>
    <lineage>
        <taxon>Bacteria</taxon>
        <taxon>Pseudomonadati</taxon>
        <taxon>Pseudomonadota</taxon>
        <taxon>Betaproteobacteria</taxon>
        <taxon>Burkholderiales</taxon>
        <taxon>Burkholderiaceae</taxon>
        <taxon>Caballeronia</taxon>
    </lineage>
</organism>
<evidence type="ECO:0000313" key="7">
    <source>
        <dbReference type="EMBL" id="SAK48597.1"/>
    </source>
</evidence>